<dbReference type="GO" id="GO:0032259">
    <property type="term" value="P:methylation"/>
    <property type="evidence" value="ECO:0007669"/>
    <property type="project" value="UniProtKB-KW"/>
</dbReference>
<comment type="caution">
    <text evidence="6">The sequence shown here is derived from an EMBL/GenBank/DDBJ whole genome shotgun (WGS) entry which is preliminary data.</text>
</comment>
<organism evidence="6 7">
    <name type="scientific">Eiseniibacteriota bacterium</name>
    <dbReference type="NCBI Taxonomy" id="2212470"/>
    <lineage>
        <taxon>Bacteria</taxon>
        <taxon>Candidatus Eiseniibacteriota</taxon>
    </lineage>
</organism>
<dbReference type="Gene3D" id="1.20.120.1630">
    <property type="match status" value="1"/>
</dbReference>
<keyword evidence="3 5" id="KW-1133">Transmembrane helix</keyword>
<feature type="transmembrane region" description="Helical" evidence="5">
    <location>
        <begin position="34"/>
        <end position="54"/>
    </location>
</feature>
<evidence type="ECO:0000256" key="4">
    <source>
        <dbReference type="ARBA" id="ARBA00023136"/>
    </source>
</evidence>
<sequence>MNPIILALQLVLMLPVIAFWMSDFDTAWPIPNSVSLVLRLASVLIVLGSLAFLIKARQDLGRAFHASPTPRADAELVRVGVYKHFRHPMYTGIQAILLAALLSSPSLWMLLAVMANTLFYQLKARYEERLLSRKYADYPAYKAETRGVWPF</sequence>
<keyword evidence="4 5" id="KW-0472">Membrane</keyword>
<evidence type="ECO:0000313" key="7">
    <source>
        <dbReference type="Proteomes" id="UP000547674"/>
    </source>
</evidence>
<evidence type="ECO:0000313" key="6">
    <source>
        <dbReference type="EMBL" id="NNF05504.1"/>
    </source>
</evidence>
<evidence type="ECO:0000256" key="1">
    <source>
        <dbReference type="ARBA" id="ARBA00004127"/>
    </source>
</evidence>
<keyword evidence="6" id="KW-0808">Transferase</keyword>
<keyword evidence="6" id="KW-0489">Methyltransferase</keyword>
<dbReference type="EMBL" id="JABDJR010000065">
    <property type="protein sequence ID" value="NNF05504.1"/>
    <property type="molecule type" value="Genomic_DNA"/>
</dbReference>
<evidence type="ECO:0000256" key="5">
    <source>
        <dbReference type="SAM" id="Phobius"/>
    </source>
</evidence>
<feature type="transmembrane region" description="Helical" evidence="5">
    <location>
        <begin position="95"/>
        <end position="120"/>
    </location>
</feature>
<dbReference type="PANTHER" id="PTHR43847">
    <property type="entry name" value="BLL3993 PROTEIN"/>
    <property type="match status" value="1"/>
</dbReference>
<dbReference type="Pfam" id="PF04191">
    <property type="entry name" value="PEMT"/>
    <property type="match status" value="1"/>
</dbReference>
<dbReference type="InterPro" id="IPR052527">
    <property type="entry name" value="Metal_cation-efflux_comp"/>
</dbReference>
<reference evidence="6 7" key="1">
    <citation type="submission" date="2020-03" db="EMBL/GenBank/DDBJ databases">
        <title>Metabolic flexibility allows generalist bacteria to become dominant in a frequently disturbed ecosystem.</title>
        <authorList>
            <person name="Chen Y.-J."/>
            <person name="Leung P.M."/>
            <person name="Bay S.K."/>
            <person name="Hugenholtz P."/>
            <person name="Kessler A.J."/>
            <person name="Shelley G."/>
            <person name="Waite D.W."/>
            <person name="Cook P.L."/>
            <person name="Greening C."/>
        </authorList>
    </citation>
    <scope>NUCLEOTIDE SEQUENCE [LARGE SCALE GENOMIC DNA]</scope>
    <source>
        <strain evidence="6">SS_bin_28</strain>
    </source>
</reference>
<accession>A0A7Y2E5B5</accession>
<evidence type="ECO:0000256" key="2">
    <source>
        <dbReference type="ARBA" id="ARBA00022692"/>
    </source>
</evidence>
<comment type="subcellular location">
    <subcellularLocation>
        <location evidence="1">Endomembrane system</location>
        <topology evidence="1">Multi-pass membrane protein</topology>
    </subcellularLocation>
</comment>
<gene>
    <name evidence="6" type="ORF">HKN21_01965</name>
</gene>
<protein>
    <submittedName>
        <fullName evidence="6">Isoprenylcysteine carboxylmethyltransferase family protein</fullName>
    </submittedName>
</protein>
<evidence type="ECO:0000256" key="3">
    <source>
        <dbReference type="ARBA" id="ARBA00022989"/>
    </source>
</evidence>
<dbReference type="PANTHER" id="PTHR43847:SF1">
    <property type="entry name" value="BLL3993 PROTEIN"/>
    <property type="match status" value="1"/>
</dbReference>
<name>A0A7Y2E5B5_UNCEI</name>
<proteinExistence type="predicted"/>
<dbReference type="GO" id="GO:0008168">
    <property type="term" value="F:methyltransferase activity"/>
    <property type="evidence" value="ECO:0007669"/>
    <property type="project" value="UniProtKB-KW"/>
</dbReference>
<dbReference type="GO" id="GO:0012505">
    <property type="term" value="C:endomembrane system"/>
    <property type="evidence" value="ECO:0007669"/>
    <property type="project" value="UniProtKB-SubCell"/>
</dbReference>
<dbReference type="Proteomes" id="UP000547674">
    <property type="component" value="Unassembled WGS sequence"/>
</dbReference>
<keyword evidence="2 5" id="KW-0812">Transmembrane</keyword>
<dbReference type="AlphaFoldDB" id="A0A7Y2E5B5"/>
<dbReference type="InterPro" id="IPR007318">
    <property type="entry name" value="Phopholipid_MeTrfase"/>
</dbReference>